<feature type="coiled-coil region" evidence="1">
    <location>
        <begin position="55"/>
        <end position="82"/>
    </location>
</feature>
<gene>
    <name evidence="3" type="ORF">SAMN04487943_104155</name>
</gene>
<protein>
    <submittedName>
        <fullName evidence="3">YceG-like family protein</fullName>
    </submittedName>
</protein>
<dbReference type="AlphaFoldDB" id="A0A1I4KTT5"/>
<feature type="transmembrane region" description="Helical" evidence="2">
    <location>
        <begin position="7"/>
        <end position="25"/>
    </location>
</feature>
<organism evidence="3 4">
    <name type="scientific">Gracilibacillus orientalis</name>
    <dbReference type="NCBI Taxonomy" id="334253"/>
    <lineage>
        <taxon>Bacteria</taxon>
        <taxon>Bacillati</taxon>
        <taxon>Bacillota</taxon>
        <taxon>Bacilli</taxon>
        <taxon>Bacillales</taxon>
        <taxon>Bacillaceae</taxon>
        <taxon>Gracilibacillus</taxon>
    </lineage>
</organism>
<evidence type="ECO:0000313" key="3">
    <source>
        <dbReference type="EMBL" id="SFL82056.1"/>
    </source>
</evidence>
<reference evidence="4" key="1">
    <citation type="submission" date="2016-10" db="EMBL/GenBank/DDBJ databases">
        <authorList>
            <person name="Varghese N."/>
            <person name="Submissions S."/>
        </authorList>
    </citation>
    <scope>NUCLEOTIDE SEQUENCE [LARGE SCALE GENOMIC DNA]</scope>
    <source>
        <strain evidence="4">CGMCC 1.4250</strain>
    </source>
</reference>
<dbReference type="InterPro" id="IPR003770">
    <property type="entry name" value="MLTG-like"/>
</dbReference>
<dbReference type="EMBL" id="FOTR01000004">
    <property type="protein sequence ID" value="SFL82056.1"/>
    <property type="molecule type" value="Genomic_DNA"/>
</dbReference>
<evidence type="ECO:0000313" key="4">
    <source>
        <dbReference type="Proteomes" id="UP000198565"/>
    </source>
</evidence>
<keyword evidence="1" id="KW-0175">Coiled coil</keyword>
<evidence type="ECO:0000256" key="1">
    <source>
        <dbReference type="SAM" id="Coils"/>
    </source>
</evidence>
<keyword evidence="2" id="KW-0472">Membrane</keyword>
<dbReference type="Gene3D" id="3.30.1490.480">
    <property type="entry name" value="Endolytic murein transglycosylase"/>
    <property type="match status" value="1"/>
</dbReference>
<name>A0A1I4KTT5_9BACI</name>
<accession>A0A1I4KTT5</accession>
<evidence type="ECO:0000256" key="2">
    <source>
        <dbReference type="SAM" id="Phobius"/>
    </source>
</evidence>
<dbReference type="STRING" id="334253.SAMN04487943_104155"/>
<keyword evidence="2" id="KW-0812">Transmembrane</keyword>
<dbReference type="RefSeq" id="WP_091483315.1">
    <property type="nucleotide sequence ID" value="NZ_FOTR01000004.1"/>
</dbReference>
<keyword evidence="2" id="KW-1133">Transmembrane helix</keyword>
<proteinExistence type="predicted"/>
<keyword evidence="4" id="KW-1185">Reference proteome</keyword>
<dbReference type="Pfam" id="PF02618">
    <property type="entry name" value="YceG"/>
    <property type="match status" value="1"/>
</dbReference>
<dbReference type="Proteomes" id="UP000198565">
    <property type="component" value="Unassembled WGS sequence"/>
</dbReference>
<dbReference type="OrthoDB" id="2138957at2"/>
<sequence length="158" mass="17998">MKQIIRAFSLGLLVAAVIIGVIFYVEKPEQAQSTYTPTINESIKKIEDDGYYVYEEDLEAKVDQLEQEIEDSQQNTSELEQTDETVVEEATIMIESGMTFPEIVDLLDENELISDEDAFVTYMEENELSTFIQTGEFNLNSGMSVEELVNTLTRQTEE</sequence>